<dbReference type="EMBL" id="CAKKNE010000002">
    <property type="protein sequence ID" value="CAH0367273.1"/>
    <property type="molecule type" value="Genomic_DNA"/>
</dbReference>
<reference evidence="4" key="2">
    <citation type="submission" date="2021-11" db="EMBL/GenBank/DDBJ databases">
        <authorList>
            <consortium name="Genoscope - CEA"/>
            <person name="William W."/>
        </authorList>
    </citation>
    <scope>NUCLEOTIDE SEQUENCE</scope>
</reference>
<keyword evidence="2" id="KW-0732">Signal</keyword>
<reference evidence="3" key="1">
    <citation type="submission" date="2021-01" db="EMBL/GenBank/DDBJ databases">
        <authorList>
            <person name="Corre E."/>
            <person name="Pelletier E."/>
            <person name="Niang G."/>
            <person name="Scheremetjew M."/>
            <person name="Finn R."/>
            <person name="Kale V."/>
            <person name="Holt S."/>
            <person name="Cochrane G."/>
            <person name="Meng A."/>
            <person name="Brown T."/>
            <person name="Cohen L."/>
        </authorList>
    </citation>
    <scope>NUCLEOTIDE SEQUENCE</scope>
    <source>
        <strain evidence="3">CCMP1756</strain>
    </source>
</reference>
<evidence type="ECO:0000313" key="4">
    <source>
        <dbReference type="EMBL" id="CAH0367273.1"/>
    </source>
</evidence>
<evidence type="ECO:0008006" key="6">
    <source>
        <dbReference type="Google" id="ProtNLM"/>
    </source>
</evidence>
<protein>
    <recommendedName>
        <fullName evidence="6">Photosystem I reaction center subunit VIII</fullName>
    </recommendedName>
</protein>
<name>A0A7S3ZQP1_9STRA</name>
<organism evidence="3">
    <name type="scientific">Pelagomonas calceolata</name>
    <dbReference type="NCBI Taxonomy" id="35677"/>
    <lineage>
        <taxon>Eukaryota</taxon>
        <taxon>Sar</taxon>
        <taxon>Stramenopiles</taxon>
        <taxon>Ochrophyta</taxon>
        <taxon>Pelagophyceae</taxon>
        <taxon>Pelagomonadales</taxon>
        <taxon>Pelagomonadaceae</taxon>
        <taxon>Pelagomonas</taxon>
    </lineage>
</organism>
<keyword evidence="1" id="KW-0812">Transmembrane</keyword>
<keyword evidence="1" id="KW-1133">Transmembrane helix</keyword>
<proteinExistence type="predicted"/>
<evidence type="ECO:0000313" key="3">
    <source>
        <dbReference type="EMBL" id="CAE0690886.1"/>
    </source>
</evidence>
<sequence length="110" mass="10952">MARTVFAVLACATAVAAFSAPRAGAKAPVAVPKFEANPLAIAAAAPALAAPLAANAFQGSMLGMPINLVVAFAPVVLVAVPWVLIVIAPGAIQQVGRIAKGDSAKYFGEN</sequence>
<keyword evidence="5" id="KW-1185">Reference proteome</keyword>
<feature type="transmembrane region" description="Helical" evidence="1">
    <location>
        <begin position="69"/>
        <end position="92"/>
    </location>
</feature>
<dbReference type="AlphaFoldDB" id="A0A7S3ZQP1"/>
<accession>A0A7S3ZQP1</accession>
<dbReference type="Proteomes" id="UP000789595">
    <property type="component" value="Unassembled WGS sequence"/>
</dbReference>
<dbReference type="EMBL" id="HBIW01007494">
    <property type="protein sequence ID" value="CAE0690886.1"/>
    <property type="molecule type" value="Transcribed_RNA"/>
</dbReference>
<keyword evidence="1" id="KW-0472">Membrane</keyword>
<feature type="signal peptide" evidence="2">
    <location>
        <begin position="1"/>
        <end position="17"/>
    </location>
</feature>
<gene>
    <name evidence="3" type="ORF">PCAL00307_LOCUS6322</name>
    <name evidence="4" type="ORF">PECAL_2P02870</name>
</gene>
<evidence type="ECO:0000313" key="5">
    <source>
        <dbReference type="Proteomes" id="UP000789595"/>
    </source>
</evidence>
<feature type="transmembrane region" description="Helical" evidence="1">
    <location>
        <begin position="40"/>
        <end position="57"/>
    </location>
</feature>
<evidence type="ECO:0000256" key="1">
    <source>
        <dbReference type="SAM" id="Phobius"/>
    </source>
</evidence>
<evidence type="ECO:0000256" key="2">
    <source>
        <dbReference type="SAM" id="SignalP"/>
    </source>
</evidence>
<feature type="chain" id="PRO_5036212210" description="Photosystem I reaction center subunit VIII" evidence="2">
    <location>
        <begin position="18"/>
        <end position="110"/>
    </location>
</feature>